<dbReference type="Proteomes" id="UP000252680">
    <property type="component" value="Unassembled WGS sequence"/>
</dbReference>
<protein>
    <submittedName>
        <fullName evidence="1">Uncharacterized protein</fullName>
    </submittedName>
</protein>
<reference evidence="1 2" key="1">
    <citation type="submission" date="2018-05" db="EMBL/GenBank/DDBJ databases">
        <title>Komagataeibacter cocois sp. nov., for a novel cellulose- producing strain isolated from coconut milk.</title>
        <authorList>
            <person name="Liu L."/>
            <person name="Wang Y."/>
            <person name="Liu S."/>
            <person name="Bi J."/>
            <person name="Chen H."/>
            <person name="Deng J."/>
            <person name="Zhang C."/>
            <person name="Hu Q."/>
            <person name="Li C."/>
        </authorList>
    </citation>
    <scope>NUCLEOTIDE SEQUENCE [LARGE SCALE GENOMIC DNA]</scope>
    <source>
        <strain evidence="1 2">WE7</strain>
    </source>
</reference>
<keyword evidence="2" id="KW-1185">Reference proteome</keyword>
<dbReference type="AlphaFoldDB" id="A0A365YSW8"/>
<evidence type="ECO:0000313" key="1">
    <source>
        <dbReference type="EMBL" id="RBM05848.1"/>
    </source>
</evidence>
<dbReference type="EMBL" id="QEXL01000016">
    <property type="protein sequence ID" value="RBM05848.1"/>
    <property type="molecule type" value="Genomic_DNA"/>
</dbReference>
<organism evidence="1 2">
    <name type="scientific">Novacetimonas cocois</name>
    <dbReference type="NCBI Taxonomy" id="1747507"/>
    <lineage>
        <taxon>Bacteria</taxon>
        <taxon>Pseudomonadati</taxon>
        <taxon>Pseudomonadota</taxon>
        <taxon>Alphaproteobacteria</taxon>
        <taxon>Acetobacterales</taxon>
        <taxon>Acetobacteraceae</taxon>
        <taxon>Novacetimonas</taxon>
    </lineage>
</organism>
<evidence type="ECO:0000313" key="2">
    <source>
        <dbReference type="Proteomes" id="UP000252680"/>
    </source>
</evidence>
<comment type="caution">
    <text evidence="1">The sequence shown here is derived from an EMBL/GenBank/DDBJ whole genome shotgun (WGS) entry which is preliminary data.</text>
</comment>
<accession>A0A365YSW8</accession>
<sequence length="73" mass="8190">MGPLARKAVPKNPHKTSCKYKEVFGEAFFKKLRKNAAFLKKGSTQKTFTIQDRDVGRGRVFSKRGANGSSTRK</sequence>
<dbReference type="OrthoDB" id="7285141at2"/>
<name>A0A365YSW8_9PROT</name>
<proteinExistence type="predicted"/>
<gene>
    <name evidence="1" type="ORF">NJLHNGOC_12315</name>
</gene>